<dbReference type="EMBL" id="FQVK01000018">
    <property type="protein sequence ID" value="SHF12930.1"/>
    <property type="molecule type" value="Genomic_DNA"/>
</dbReference>
<keyword evidence="3" id="KW-1185">Reference proteome</keyword>
<organism evidence="2 3">
    <name type="scientific">Ruegeria intermedia</name>
    <dbReference type="NCBI Taxonomy" id="996115"/>
    <lineage>
        <taxon>Bacteria</taxon>
        <taxon>Pseudomonadati</taxon>
        <taxon>Pseudomonadota</taxon>
        <taxon>Alphaproteobacteria</taxon>
        <taxon>Rhodobacterales</taxon>
        <taxon>Roseobacteraceae</taxon>
        <taxon>Ruegeria</taxon>
    </lineage>
</organism>
<keyword evidence="1" id="KW-0472">Membrane</keyword>
<keyword evidence="1" id="KW-0812">Transmembrane</keyword>
<reference evidence="2 3" key="1">
    <citation type="submission" date="2016-11" db="EMBL/GenBank/DDBJ databases">
        <authorList>
            <person name="Varghese N."/>
            <person name="Submissions S."/>
        </authorList>
    </citation>
    <scope>NUCLEOTIDE SEQUENCE [LARGE SCALE GENOMIC DNA]</scope>
    <source>
        <strain evidence="2 3">DSM 29341</strain>
    </source>
</reference>
<keyword evidence="1" id="KW-1133">Transmembrane helix</keyword>
<evidence type="ECO:0000313" key="2">
    <source>
        <dbReference type="EMBL" id="SHF12930.1"/>
    </source>
</evidence>
<accession>A0A1M4Z4J3</accession>
<protein>
    <submittedName>
        <fullName evidence="2">Uncharacterized protein</fullName>
    </submittedName>
</protein>
<gene>
    <name evidence="2" type="ORF">SAMN05444279_11813</name>
</gene>
<evidence type="ECO:0000256" key="1">
    <source>
        <dbReference type="SAM" id="Phobius"/>
    </source>
</evidence>
<name>A0A1M4Z4J3_9RHOB</name>
<feature type="transmembrane region" description="Helical" evidence="1">
    <location>
        <begin position="12"/>
        <end position="36"/>
    </location>
</feature>
<dbReference type="Proteomes" id="UP000325134">
    <property type="component" value="Unassembled WGS sequence"/>
</dbReference>
<sequence>MLGIVGLQMKFSLGLAVAALLSGYSILAVLLVHMLAGTCLVPVGMGAICLTRALEATQTDEGRAYSG</sequence>
<dbReference type="AlphaFoldDB" id="A0A1M4Z4J3"/>
<evidence type="ECO:0000313" key="3">
    <source>
        <dbReference type="Proteomes" id="UP000325134"/>
    </source>
</evidence>
<proteinExistence type="predicted"/>